<keyword evidence="5" id="KW-0255">Endonuclease</keyword>
<protein>
    <recommendedName>
        <fullName evidence="9">TNase-like domain-containing protein</fullName>
    </recommendedName>
</protein>
<comment type="similarity">
    <text evidence="3">Belongs to the LCL3 family.</text>
</comment>
<evidence type="ECO:0000256" key="7">
    <source>
        <dbReference type="ARBA" id="ARBA00022837"/>
    </source>
</evidence>
<evidence type="ECO:0000256" key="4">
    <source>
        <dbReference type="ARBA" id="ARBA00022722"/>
    </source>
</evidence>
<evidence type="ECO:0000259" key="9">
    <source>
        <dbReference type="PROSITE" id="PS50830"/>
    </source>
</evidence>
<sequence>MGNKAEDYPMISPLERLTSYYFPASSSSSSSSSTTPTTSTYPTDSSLFVRLEQYFLASPTSVAVASSVGTTGLVLGSLVFYRRYWRRIPNAEAVPGRTIQDKRFIRGIVTSVGDGDGFRIYHTPGPFYSYPLKFRKVPETSKELKDQTISIRIAGIDAPETAHFGRPAQAHSQESLDWLRERLLQPARKRVKVQMLRRDQYGRIVGIPYVRRFILPDQPLPIEMLKRGMAVVYESAGAEYGPWGLTKLKELEATAKSAKVGIWSLPASKFEHPADYKKRHKIGEEPVSSPAKAVEAAAAVVGKGVWGWVKGWWRR</sequence>
<evidence type="ECO:0000256" key="3">
    <source>
        <dbReference type="ARBA" id="ARBA00005435"/>
    </source>
</evidence>
<evidence type="ECO:0000256" key="2">
    <source>
        <dbReference type="ARBA" id="ARBA00004173"/>
    </source>
</evidence>
<dbReference type="Pfam" id="PF00565">
    <property type="entry name" value="SNase"/>
    <property type="match status" value="1"/>
</dbReference>
<dbReference type="SMART" id="SM00318">
    <property type="entry name" value="SNc"/>
    <property type="match status" value="1"/>
</dbReference>
<keyword evidence="8" id="KW-0812">Transmembrane</keyword>
<feature type="domain" description="TNase-like" evidence="9">
    <location>
        <begin position="103"/>
        <end position="265"/>
    </location>
</feature>
<dbReference type="SUPFAM" id="SSF50199">
    <property type="entry name" value="Staphylococcal nuclease"/>
    <property type="match status" value="1"/>
</dbReference>
<dbReference type="PROSITE" id="PS50830">
    <property type="entry name" value="TNASE_3"/>
    <property type="match status" value="1"/>
</dbReference>
<dbReference type="InterPro" id="IPR016071">
    <property type="entry name" value="Staphylococal_nuclease_OB-fold"/>
</dbReference>
<name>A0A8K0JPM2_9TREE</name>
<accession>A0A8K0JPM2</accession>
<dbReference type="AlphaFoldDB" id="A0A8K0JPM2"/>
<dbReference type="Proteomes" id="UP000812966">
    <property type="component" value="Unassembled WGS sequence"/>
</dbReference>
<feature type="transmembrane region" description="Helical" evidence="8">
    <location>
        <begin position="54"/>
        <end position="81"/>
    </location>
</feature>
<evidence type="ECO:0000256" key="8">
    <source>
        <dbReference type="SAM" id="Phobius"/>
    </source>
</evidence>
<proteinExistence type="inferred from homology"/>
<dbReference type="PANTHER" id="PTHR12302">
    <property type="entry name" value="EBNA2 BINDING PROTEIN P100"/>
    <property type="match status" value="1"/>
</dbReference>
<dbReference type="Gene3D" id="2.40.50.90">
    <property type="match status" value="1"/>
</dbReference>
<dbReference type="GO" id="GO:0004519">
    <property type="term" value="F:endonuclease activity"/>
    <property type="evidence" value="ECO:0007669"/>
    <property type="project" value="UniProtKB-KW"/>
</dbReference>
<keyword evidence="6" id="KW-0378">Hydrolase</keyword>
<evidence type="ECO:0000313" key="10">
    <source>
        <dbReference type="EMBL" id="KAG7562527.1"/>
    </source>
</evidence>
<dbReference type="PANTHER" id="PTHR12302:SF3">
    <property type="entry name" value="SERINE_THREONINE-PROTEIN KINASE 31"/>
    <property type="match status" value="1"/>
</dbReference>
<evidence type="ECO:0000256" key="5">
    <source>
        <dbReference type="ARBA" id="ARBA00022759"/>
    </source>
</evidence>
<evidence type="ECO:0000256" key="1">
    <source>
        <dbReference type="ARBA" id="ARBA00004167"/>
    </source>
</evidence>
<reference evidence="10" key="1">
    <citation type="submission" date="2020-04" db="EMBL/GenBank/DDBJ databases">
        <title>Analysis of mating type loci in Filobasidium floriforme.</title>
        <authorList>
            <person name="Nowrousian M."/>
        </authorList>
    </citation>
    <scope>NUCLEOTIDE SEQUENCE</scope>
    <source>
        <strain evidence="10">CBS 6242</strain>
    </source>
</reference>
<evidence type="ECO:0000313" key="11">
    <source>
        <dbReference type="Proteomes" id="UP000812966"/>
    </source>
</evidence>
<dbReference type="GO" id="GO:0016787">
    <property type="term" value="F:hydrolase activity"/>
    <property type="evidence" value="ECO:0007669"/>
    <property type="project" value="UniProtKB-KW"/>
</dbReference>
<gene>
    <name evidence="10" type="ORF">FFLO_02001</name>
</gene>
<dbReference type="GO" id="GO:0005739">
    <property type="term" value="C:mitochondrion"/>
    <property type="evidence" value="ECO:0007669"/>
    <property type="project" value="UniProtKB-SubCell"/>
</dbReference>
<keyword evidence="11" id="KW-1185">Reference proteome</keyword>
<keyword evidence="7" id="KW-0106">Calcium</keyword>
<keyword evidence="8" id="KW-0472">Membrane</keyword>
<evidence type="ECO:0000256" key="6">
    <source>
        <dbReference type="ARBA" id="ARBA00022801"/>
    </source>
</evidence>
<keyword evidence="8" id="KW-1133">Transmembrane helix</keyword>
<keyword evidence="4" id="KW-0540">Nuclease</keyword>
<dbReference type="InterPro" id="IPR035437">
    <property type="entry name" value="SNase_OB-fold_sf"/>
</dbReference>
<dbReference type="EMBL" id="JABELV010000030">
    <property type="protein sequence ID" value="KAG7562527.1"/>
    <property type="molecule type" value="Genomic_DNA"/>
</dbReference>
<organism evidence="10 11">
    <name type="scientific">Filobasidium floriforme</name>
    <dbReference type="NCBI Taxonomy" id="5210"/>
    <lineage>
        <taxon>Eukaryota</taxon>
        <taxon>Fungi</taxon>
        <taxon>Dikarya</taxon>
        <taxon>Basidiomycota</taxon>
        <taxon>Agaricomycotina</taxon>
        <taxon>Tremellomycetes</taxon>
        <taxon>Filobasidiales</taxon>
        <taxon>Filobasidiaceae</taxon>
        <taxon>Filobasidium</taxon>
    </lineage>
</organism>
<comment type="caution">
    <text evidence="10">The sequence shown here is derived from an EMBL/GenBank/DDBJ whole genome shotgun (WGS) entry which is preliminary data.</text>
</comment>
<comment type="subcellular location">
    <subcellularLocation>
        <location evidence="1">Membrane</location>
        <topology evidence="1">Single-pass membrane protein</topology>
    </subcellularLocation>
    <subcellularLocation>
        <location evidence="2">Mitochondrion</location>
    </subcellularLocation>
</comment>
<dbReference type="GO" id="GO:0016020">
    <property type="term" value="C:membrane"/>
    <property type="evidence" value="ECO:0007669"/>
    <property type="project" value="UniProtKB-SubCell"/>
</dbReference>